<proteinExistence type="predicted"/>
<dbReference type="Proteomes" id="UP000265515">
    <property type="component" value="Unassembled WGS sequence"/>
</dbReference>
<dbReference type="Gramene" id="GBG89881">
    <property type="protein sequence ID" value="GBG89881"/>
    <property type="gene ID" value="CBR_g49729"/>
</dbReference>
<name>A0A388M5P9_CHABU</name>
<accession>A0A388M5P9</accession>
<reference evidence="1 2" key="1">
    <citation type="journal article" date="2018" name="Cell">
        <title>The Chara Genome: Secondary Complexity and Implications for Plant Terrestrialization.</title>
        <authorList>
            <person name="Nishiyama T."/>
            <person name="Sakayama H."/>
            <person name="Vries J.D."/>
            <person name="Buschmann H."/>
            <person name="Saint-Marcoux D."/>
            <person name="Ullrich K.K."/>
            <person name="Haas F.B."/>
            <person name="Vanderstraeten L."/>
            <person name="Becker D."/>
            <person name="Lang D."/>
            <person name="Vosolsobe S."/>
            <person name="Rombauts S."/>
            <person name="Wilhelmsson P.K.I."/>
            <person name="Janitza P."/>
            <person name="Kern R."/>
            <person name="Heyl A."/>
            <person name="Rumpler F."/>
            <person name="Villalobos L.I.A.C."/>
            <person name="Clay J.M."/>
            <person name="Skokan R."/>
            <person name="Toyoda A."/>
            <person name="Suzuki Y."/>
            <person name="Kagoshima H."/>
            <person name="Schijlen E."/>
            <person name="Tajeshwar N."/>
            <person name="Catarino B."/>
            <person name="Hetherington A.J."/>
            <person name="Saltykova A."/>
            <person name="Bonnot C."/>
            <person name="Breuninger H."/>
            <person name="Symeonidi A."/>
            <person name="Radhakrishnan G.V."/>
            <person name="Van Nieuwerburgh F."/>
            <person name="Deforce D."/>
            <person name="Chang C."/>
            <person name="Karol K.G."/>
            <person name="Hedrich R."/>
            <person name="Ulvskov P."/>
            <person name="Glockner G."/>
            <person name="Delwiche C.F."/>
            <person name="Petrasek J."/>
            <person name="Van de Peer Y."/>
            <person name="Friml J."/>
            <person name="Beilby M."/>
            <person name="Dolan L."/>
            <person name="Kohara Y."/>
            <person name="Sugano S."/>
            <person name="Fujiyama A."/>
            <person name="Delaux P.-M."/>
            <person name="Quint M."/>
            <person name="TheiBen G."/>
            <person name="Hagemann M."/>
            <person name="Harholt J."/>
            <person name="Dunand C."/>
            <person name="Zachgo S."/>
            <person name="Langdale J."/>
            <person name="Maumus F."/>
            <person name="Straeten D.V.D."/>
            <person name="Gould S.B."/>
            <person name="Rensing S.A."/>
        </authorList>
    </citation>
    <scope>NUCLEOTIDE SEQUENCE [LARGE SCALE GENOMIC DNA]</scope>
    <source>
        <strain evidence="1 2">S276</strain>
    </source>
</reference>
<gene>
    <name evidence="1" type="ORF">CBR_g49729</name>
</gene>
<sequence>MTLAVNSKTPKRDRDGLTGGLDAYLMEEEVLTDDGLNIPPKRARGKRTAKNFGAVEECEEEARVMSRADYEKSLRRKACTPTKTTFVGKETPTSRNIVQSVLETRAKLMAKEWREIKKLCEARNITYGEGKEETDQDFLGRAIGKKTSVNIRKRITVRVRYGSSVKKRGIRDVLISNIESCDLHPAIAGIFRQKARVVWRRNNNVVEILCNYKQLSKKPELPCACKHYGLPVVSGHVLTRVSDVPGLPALVYNGKNVVHPRLETTKEEVSSSIRLALTTVLGNHFSGHLPDLQISDCFSSEGNERVSMDEGMVYVVKKQYKDLLITQVDRNADDLVMTCTSTYQYSLDKMFTWNTAYDEVSSGEAETLKEMKRDFEGLGLHKLVNWNSKGKIGSAYVLPKHKDLERWRPIAPACSEPTTTGSRWIARTLNYLLEKLPGA</sequence>
<organism evidence="1 2">
    <name type="scientific">Chara braunii</name>
    <name type="common">Braun's stonewort</name>
    <dbReference type="NCBI Taxonomy" id="69332"/>
    <lineage>
        <taxon>Eukaryota</taxon>
        <taxon>Viridiplantae</taxon>
        <taxon>Streptophyta</taxon>
        <taxon>Charophyceae</taxon>
        <taxon>Charales</taxon>
        <taxon>Characeae</taxon>
        <taxon>Chara</taxon>
    </lineage>
</organism>
<keyword evidence="2" id="KW-1185">Reference proteome</keyword>
<evidence type="ECO:0000313" key="2">
    <source>
        <dbReference type="Proteomes" id="UP000265515"/>
    </source>
</evidence>
<evidence type="ECO:0000313" key="1">
    <source>
        <dbReference type="EMBL" id="GBG89881.1"/>
    </source>
</evidence>
<comment type="caution">
    <text evidence="1">The sequence shown here is derived from an EMBL/GenBank/DDBJ whole genome shotgun (WGS) entry which is preliminary data.</text>
</comment>
<protein>
    <submittedName>
        <fullName evidence="1">Uncharacterized protein</fullName>
    </submittedName>
</protein>
<dbReference type="AlphaFoldDB" id="A0A388M5P9"/>
<dbReference type="EMBL" id="BFEA01000768">
    <property type="protein sequence ID" value="GBG89881.1"/>
    <property type="molecule type" value="Genomic_DNA"/>
</dbReference>